<dbReference type="Proteomes" id="UP000626180">
    <property type="component" value="Unassembled WGS sequence"/>
</dbReference>
<evidence type="ECO:0000313" key="5">
    <source>
        <dbReference type="Proteomes" id="UP000250443"/>
    </source>
</evidence>
<feature type="domain" description="DUF1468" evidence="2">
    <location>
        <begin position="11"/>
        <end position="143"/>
    </location>
</feature>
<dbReference type="AlphaFoldDB" id="A0A2X2CRA7"/>
<reference evidence="4 5" key="1">
    <citation type="submission" date="2018-06" db="EMBL/GenBank/DDBJ databases">
        <authorList>
            <consortium name="Pathogen Informatics"/>
            <person name="Doyle S."/>
        </authorList>
    </citation>
    <scope>NUCLEOTIDE SEQUENCE [LARGE SCALE GENOMIC DNA]</scope>
    <source>
        <strain evidence="4 5">NCTC11842</strain>
    </source>
</reference>
<keyword evidence="1" id="KW-1133">Transmembrane helix</keyword>
<feature type="transmembrane region" description="Helical" evidence="1">
    <location>
        <begin position="77"/>
        <end position="96"/>
    </location>
</feature>
<sequence>MLFQRLFLGVWLIAGLVMMYLALDYQAPFSYEPVGPRAYPMLMLGLMSAGLAYLLVKPTPIDHAHDEQPMDAPTARKVVSCVLLLLAYALLFEPFGFVPSSIVAGFLFARLYGGRWLPSLVTSIVMSICLYILFDRILDVPLPLGILDGLEI</sequence>
<organism evidence="4 5">
    <name type="scientific">Pseudomonas luteola</name>
    <dbReference type="NCBI Taxonomy" id="47886"/>
    <lineage>
        <taxon>Bacteria</taxon>
        <taxon>Pseudomonadati</taxon>
        <taxon>Pseudomonadota</taxon>
        <taxon>Gammaproteobacteria</taxon>
        <taxon>Pseudomonadales</taxon>
        <taxon>Pseudomonadaceae</taxon>
        <taxon>Pseudomonas</taxon>
    </lineage>
</organism>
<evidence type="ECO:0000313" key="3">
    <source>
        <dbReference type="EMBL" id="MBF8639080.1"/>
    </source>
</evidence>
<dbReference type="EMBL" id="JADMCD010000001">
    <property type="protein sequence ID" value="MBF8639080.1"/>
    <property type="molecule type" value="Genomic_DNA"/>
</dbReference>
<evidence type="ECO:0000313" key="4">
    <source>
        <dbReference type="EMBL" id="SPZ09724.1"/>
    </source>
</evidence>
<protein>
    <submittedName>
        <fullName evidence="4">Membrane protein TctB</fullName>
    </submittedName>
    <submittedName>
        <fullName evidence="3">Tripartite tricarboxylate transporter TctB family protein</fullName>
    </submittedName>
</protein>
<keyword evidence="6" id="KW-1185">Reference proteome</keyword>
<name>A0A2X2CRA7_PSELU</name>
<keyword evidence="1" id="KW-0812">Transmembrane</keyword>
<dbReference type="Pfam" id="PF07331">
    <property type="entry name" value="TctB"/>
    <property type="match status" value="1"/>
</dbReference>
<feature type="transmembrane region" description="Helical" evidence="1">
    <location>
        <begin position="7"/>
        <end position="23"/>
    </location>
</feature>
<feature type="transmembrane region" description="Helical" evidence="1">
    <location>
        <begin position="38"/>
        <end position="56"/>
    </location>
</feature>
<evidence type="ECO:0000313" key="6">
    <source>
        <dbReference type="Proteomes" id="UP000626180"/>
    </source>
</evidence>
<feature type="transmembrane region" description="Helical" evidence="1">
    <location>
        <begin position="116"/>
        <end position="134"/>
    </location>
</feature>
<gene>
    <name evidence="3" type="ORF">IRZ65_00100</name>
    <name evidence="4" type="ORF">NCTC11842_03306</name>
</gene>
<dbReference type="Proteomes" id="UP000250443">
    <property type="component" value="Unassembled WGS sequence"/>
</dbReference>
<accession>A0A2X2CRA7</accession>
<dbReference type="EMBL" id="UAUF01000013">
    <property type="protein sequence ID" value="SPZ09724.1"/>
    <property type="molecule type" value="Genomic_DNA"/>
</dbReference>
<reference evidence="3 6" key="2">
    <citation type="submission" date="2020-10" db="EMBL/GenBank/DDBJ databases">
        <title>Genome sequences of Pseudomonas isolates.</title>
        <authorList>
            <person name="Wessels L."/>
            <person name="Reich F."/>
            <person name="Hammerl J."/>
        </authorList>
    </citation>
    <scope>NUCLEOTIDE SEQUENCE [LARGE SCALE GENOMIC DNA]</scope>
    <source>
        <strain evidence="3 6">20-MO00624-0</strain>
    </source>
</reference>
<keyword evidence="1" id="KW-0472">Membrane</keyword>
<dbReference type="RefSeq" id="WP_073450334.1">
    <property type="nucleotide sequence ID" value="NZ_CP053063.1"/>
</dbReference>
<evidence type="ECO:0000256" key="1">
    <source>
        <dbReference type="SAM" id="Phobius"/>
    </source>
</evidence>
<proteinExistence type="predicted"/>
<dbReference type="InterPro" id="IPR009936">
    <property type="entry name" value="DUF1468"/>
</dbReference>
<evidence type="ECO:0000259" key="2">
    <source>
        <dbReference type="Pfam" id="PF07331"/>
    </source>
</evidence>